<gene>
    <name evidence="11 12" type="primary">LOC105121824</name>
</gene>
<dbReference type="GO" id="GO:0061630">
    <property type="term" value="F:ubiquitin protein ligase activity"/>
    <property type="evidence" value="ECO:0007669"/>
    <property type="project" value="UniProtKB-EC"/>
</dbReference>
<dbReference type="GO" id="GO:0016567">
    <property type="term" value="P:protein ubiquitination"/>
    <property type="evidence" value="ECO:0007669"/>
    <property type="project" value="TreeGrafter"/>
</dbReference>
<feature type="compositionally biased region" description="Acidic residues" evidence="7">
    <location>
        <begin position="300"/>
        <end position="322"/>
    </location>
</feature>
<evidence type="ECO:0000313" key="12">
    <source>
        <dbReference type="RefSeq" id="XP_011018935.1"/>
    </source>
</evidence>
<reference evidence="11 12" key="1">
    <citation type="submission" date="2025-04" db="UniProtKB">
        <authorList>
            <consortium name="RefSeq"/>
        </authorList>
    </citation>
    <scope>IDENTIFICATION</scope>
</reference>
<evidence type="ECO:0000256" key="1">
    <source>
        <dbReference type="ARBA" id="ARBA00000900"/>
    </source>
</evidence>
<dbReference type="Pfam" id="PF13639">
    <property type="entry name" value="zf-RING_2"/>
    <property type="match status" value="1"/>
</dbReference>
<feature type="transmembrane region" description="Helical" evidence="8">
    <location>
        <begin position="560"/>
        <end position="581"/>
    </location>
</feature>
<dbReference type="GeneID" id="105121824"/>
<dbReference type="GO" id="GO:0005737">
    <property type="term" value="C:cytoplasm"/>
    <property type="evidence" value="ECO:0007669"/>
    <property type="project" value="TreeGrafter"/>
</dbReference>
<protein>
    <recommendedName>
        <fullName evidence="2">RING-type E3 ubiquitin transferase</fullName>
        <ecNumber evidence="2">2.3.2.27</ecNumber>
    </recommendedName>
</protein>
<dbReference type="Proteomes" id="UP000694918">
    <property type="component" value="Unplaced"/>
</dbReference>
<name>A0AAJ6TXH5_POPEU</name>
<accession>A0AAJ6TXH5</accession>
<evidence type="ECO:0000256" key="7">
    <source>
        <dbReference type="SAM" id="MobiDB-lite"/>
    </source>
</evidence>
<dbReference type="KEGG" id="peu:105121824"/>
<keyword evidence="8" id="KW-0472">Membrane</keyword>
<evidence type="ECO:0000313" key="11">
    <source>
        <dbReference type="RefSeq" id="XP_011018934.1"/>
    </source>
</evidence>
<dbReference type="AlphaFoldDB" id="A0AAJ6TXH5"/>
<evidence type="ECO:0000256" key="3">
    <source>
        <dbReference type="ARBA" id="ARBA00022723"/>
    </source>
</evidence>
<evidence type="ECO:0000256" key="2">
    <source>
        <dbReference type="ARBA" id="ARBA00012483"/>
    </source>
</evidence>
<evidence type="ECO:0000313" key="10">
    <source>
        <dbReference type="Proteomes" id="UP000694918"/>
    </source>
</evidence>
<evidence type="ECO:0000256" key="5">
    <source>
        <dbReference type="ARBA" id="ARBA00022833"/>
    </source>
</evidence>
<dbReference type="RefSeq" id="XP_011018935.1">
    <property type="nucleotide sequence ID" value="XM_011020633.1"/>
</dbReference>
<feature type="region of interest" description="Disordered" evidence="7">
    <location>
        <begin position="296"/>
        <end position="324"/>
    </location>
</feature>
<keyword evidence="4 6" id="KW-0863">Zinc-finger</keyword>
<dbReference type="FunFam" id="3.30.40.10:FF:001055">
    <property type="entry name" value="Zinc finger family protein"/>
    <property type="match status" value="1"/>
</dbReference>
<dbReference type="InterPro" id="IPR013083">
    <property type="entry name" value="Znf_RING/FYVE/PHD"/>
</dbReference>
<dbReference type="PROSITE" id="PS50089">
    <property type="entry name" value="ZF_RING_2"/>
    <property type="match status" value="1"/>
</dbReference>
<keyword evidence="5" id="KW-0862">Zinc</keyword>
<dbReference type="SMART" id="SM00184">
    <property type="entry name" value="RING"/>
    <property type="match status" value="1"/>
</dbReference>
<proteinExistence type="predicted"/>
<dbReference type="EC" id="2.3.2.27" evidence="2"/>
<keyword evidence="8" id="KW-1133">Transmembrane helix</keyword>
<feature type="region of interest" description="Disordered" evidence="7">
    <location>
        <begin position="497"/>
        <end position="530"/>
    </location>
</feature>
<dbReference type="InterPro" id="IPR001841">
    <property type="entry name" value="Znf_RING"/>
</dbReference>
<dbReference type="PANTHER" id="PTHR15710:SF242">
    <property type="entry name" value="OS06G0633500 PROTEIN"/>
    <property type="match status" value="1"/>
</dbReference>
<sequence>MIGGCHWSHLHTSTQSSLGISFTGLFFQQGNNIGSPLYQRHYFLRKIIVHGFSLLFRPSFKMDRDLQRTSQDVPLSTAHIHVNGGFVADHPSHSAVCALCRSILVPDNDDLEISICGHCKFLLLEDLETPTRDSHWRRLHRGRRTRHSSSESIETLFSQQFSQVINLARQNHNTIYGNEDRSIDGDSSARLLQRTSSRTTPSSSRRWQHLFSDSESESFDNVDSLYGESEINFRSSRYRVFHSESDAISLSVFGEDSDASVDGHGVLDTEMFIQADEGSNFDSDTDIDPMHAGLQQWNSDDLEEEEDEEDGEWEEADIEEDTIGSVEAGARLRNMFISSPSEGNGPVSWRRQFRSLEFEGMNRRRTRQSRQAYNHGFLANLEESELPQHMWNSEFGDYATGFGDLLEALARSDIGRRGAPPAAVSFVNNLPLVIINEDHEKHDGLACAICKDLLSVGTEVNKLPCLHLYHPHCILPWLSARNSCPLCRYEFPTDDKDYEEGRQNSSTRMEMHGIQRQEVSGDSSSDVSDEPLEGVQRGRGFLNVGPPLNSSGREGSGRRWLLLAAAPLVSLLGIVFVMWWGNPQGRRANGHCNFSGRGLHQIQASGSSQLNQRGNGRRRWWSFF</sequence>
<evidence type="ECO:0000256" key="6">
    <source>
        <dbReference type="PROSITE-ProRule" id="PRU00175"/>
    </source>
</evidence>
<dbReference type="GO" id="GO:0008270">
    <property type="term" value="F:zinc ion binding"/>
    <property type="evidence" value="ECO:0007669"/>
    <property type="project" value="UniProtKB-KW"/>
</dbReference>
<evidence type="ECO:0000256" key="8">
    <source>
        <dbReference type="SAM" id="Phobius"/>
    </source>
</evidence>
<dbReference type="SUPFAM" id="SSF57850">
    <property type="entry name" value="RING/U-box"/>
    <property type="match status" value="1"/>
</dbReference>
<keyword evidence="10" id="KW-1185">Reference proteome</keyword>
<evidence type="ECO:0000259" key="9">
    <source>
        <dbReference type="PROSITE" id="PS50089"/>
    </source>
</evidence>
<feature type="domain" description="RING-type" evidence="9">
    <location>
        <begin position="447"/>
        <end position="488"/>
    </location>
</feature>
<dbReference type="Gene3D" id="3.30.40.10">
    <property type="entry name" value="Zinc/RING finger domain, C3HC4 (zinc finger)"/>
    <property type="match status" value="1"/>
</dbReference>
<organism evidence="10 11">
    <name type="scientific">Populus euphratica</name>
    <name type="common">Euphrates poplar</name>
    <dbReference type="NCBI Taxonomy" id="75702"/>
    <lineage>
        <taxon>Eukaryota</taxon>
        <taxon>Viridiplantae</taxon>
        <taxon>Streptophyta</taxon>
        <taxon>Embryophyta</taxon>
        <taxon>Tracheophyta</taxon>
        <taxon>Spermatophyta</taxon>
        <taxon>Magnoliopsida</taxon>
        <taxon>eudicotyledons</taxon>
        <taxon>Gunneridae</taxon>
        <taxon>Pentapetalae</taxon>
        <taxon>rosids</taxon>
        <taxon>fabids</taxon>
        <taxon>Malpighiales</taxon>
        <taxon>Salicaceae</taxon>
        <taxon>Saliceae</taxon>
        <taxon>Populus</taxon>
    </lineage>
</organism>
<dbReference type="RefSeq" id="XP_011018934.1">
    <property type="nucleotide sequence ID" value="XM_011020632.1"/>
</dbReference>
<keyword evidence="8" id="KW-0812">Transmembrane</keyword>
<evidence type="ECO:0000256" key="4">
    <source>
        <dbReference type="ARBA" id="ARBA00022771"/>
    </source>
</evidence>
<keyword evidence="3" id="KW-0479">Metal-binding</keyword>
<comment type="catalytic activity">
    <reaction evidence="1">
        <text>S-ubiquitinyl-[E2 ubiquitin-conjugating enzyme]-L-cysteine + [acceptor protein]-L-lysine = [E2 ubiquitin-conjugating enzyme]-L-cysteine + N(6)-ubiquitinyl-[acceptor protein]-L-lysine.</text>
        <dbReference type="EC" id="2.3.2.27"/>
    </reaction>
</comment>
<dbReference type="PANTHER" id="PTHR15710">
    <property type="entry name" value="E3 UBIQUITIN-PROTEIN LIGASE PRAJA"/>
    <property type="match status" value="1"/>
</dbReference>